<dbReference type="AlphaFoldDB" id="A0A4R2NER9"/>
<dbReference type="Pfam" id="PF10387">
    <property type="entry name" value="DUF2442"/>
    <property type="match status" value="1"/>
</dbReference>
<dbReference type="EMBL" id="SLXH01000004">
    <property type="protein sequence ID" value="TCP19622.1"/>
    <property type="molecule type" value="Genomic_DNA"/>
</dbReference>
<dbReference type="Gene3D" id="3.30.2020.10">
    <property type="entry name" value="NE0471-like N-terminal domain"/>
    <property type="match status" value="1"/>
</dbReference>
<dbReference type="CDD" id="cd00093">
    <property type="entry name" value="HTH_XRE"/>
    <property type="match status" value="1"/>
</dbReference>
<dbReference type="Gene3D" id="1.10.260.40">
    <property type="entry name" value="lambda repressor-like DNA-binding domains"/>
    <property type="match status" value="1"/>
</dbReference>
<evidence type="ECO:0000313" key="1">
    <source>
        <dbReference type="EMBL" id="TCP19622.1"/>
    </source>
</evidence>
<reference evidence="1 2" key="1">
    <citation type="submission" date="2019-03" db="EMBL/GenBank/DDBJ databases">
        <title>Genomic Encyclopedia of Type Strains, Phase IV (KMG-IV): sequencing the most valuable type-strain genomes for metagenomic binning, comparative biology and taxonomic classification.</title>
        <authorList>
            <person name="Goeker M."/>
        </authorList>
    </citation>
    <scope>NUCLEOTIDE SEQUENCE [LARGE SCALE GENOMIC DNA]</scope>
    <source>
        <strain evidence="1 2">DSM 1837</strain>
    </source>
</reference>
<dbReference type="OrthoDB" id="6935755at2"/>
<organism evidence="1 2">
    <name type="scientific">Simplicispira metamorpha</name>
    <dbReference type="NCBI Taxonomy" id="80881"/>
    <lineage>
        <taxon>Bacteria</taxon>
        <taxon>Pseudomonadati</taxon>
        <taxon>Pseudomonadota</taxon>
        <taxon>Betaproteobacteria</taxon>
        <taxon>Burkholderiales</taxon>
        <taxon>Comamonadaceae</taxon>
        <taxon>Simplicispira</taxon>
    </lineage>
</organism>
<protein>
    <submittedName>
        <fullName evidence="1">Helix-turn-helix protein</fullName>
    </submittedName>
</protein>
<keyword evidence="2" id="KW-1185">Reference proteome</keyword>
<dbReference type="RefSeq" id="WP_119011978.1">
    <property type="nucleotide sequence ID" value="NZ_QXNC01000002.1"/>
</dbReference>
<dbReference type="GO" id="GO:0003677">
    <property type="term" value="F:DNA binding"/>
    <property type="evidence" value="ECO:0007669"/>
    <property type="project" value="InterPro"/>
</dbReference>
<dbReference type="Pfam" id="PF13560">
    <property type="entry name" value="HTH_31"/>
    <property type="match status" value="1"/>
</dbReference>
<dbReference type="InterPro" id="IPR001387">
    <property type="entry name" value="Cro/C1-type_HTH"/>
</dbReference>
<dbReference type="InterPro" id="IPR018841">
    <property type="entry name" value="DUF2442"/>
</dbReference>
<dbReference type="SUPFAM" id="SSF47413">
    <property type="entry name" value="lambda repressor-like DNA-binding domains"/>
    <property type="match status" value="1"/>
</dbReference>
<sequence length="151" mass="16656">MARMKRARLAGIEVLNSFRMRLDFVGGEVYTLDFQPLLDESPGLARLRDPVAFAGATLVDGEGWTVEWPALDIQIGADTLWLDAQAQNAPDENTRIFAQWRARHGLSLSQAAQALGMTSRTISAYGTGARPVPRYIALACKGWEAEHRRTA</sequence>
<name>A0A4R2NER9_9BURK</name>
<gene>
    <name evidence="1" type="ORF">EV674_10481</name>
</gene>
<proteinExistence type="predicted"/>
<evidence type="ECO:0000313" key="2">
    <source>
        <dbReference type="Proteomes" id="UP000295182"/>
    </source>
</evidence>
<dbReference type="Proteomes" id="UP000295182">
    <property type="component" value="Unassembled WGS sequence"/>
</dbReference>
<comment type="caution">
    <text evidence="1">The sequence shown here is derived from an EMBL/GenBank/DDBJ whole genome shotgun (WGS) entry which is preliminary data.</text>
</comment>
<dbReference type="InterPro" id="IPR036782">
    <property type="entry name" value="NE0471-like_N"/>
</dbReference>
<dbReference type="InterPro" id="IPR010982">
    <property type="entry name" value="Lambda_DNA-bd_dom_sf"/>
</dbReference>
<dbReference type="SUPFAM" id="SSF143880">
    <property type="entry name" value="NE0471 N-terminal domain-like"/>
    <property type="match status" value="1"/>
</dbReference>
<accession>A0A4R2NER9</accession>